<feature type="transmembrane region" description="Helical" evidence="6">
    <location>
        <begin position="59"/>
        <end position="80"/>
    </location>
</feature>
<organism evidence="7 8">
    <name type="scientific">Candidatus Blautia faecigallinarum</name>
    <dbReference type="NCBI Taxonomy" id="2838488"/>
    <lineage>
        <taxon>Bacteria</taxon>
        <taxon>Bacillati</taxon>
        <taxon>Bacillota</taxon>
        <taxon>Clostridia</taxon>
        <taxon>Lachnospirales</taxon>
        <taxon>Lachnospiraceae</taxon>
        <taxon>Blautia</taxon>
    </lineage>
</organism>
<keyword evidence="3 6" id="KW-0812">Transmembrane</keyword>
<reference evidence="7" key="2">
    <citation type="submission" date="2021-04" db="EMBL/GenBank/DDBJ databases">
        <authorList>
            <person name="Gilroy R."/>
        </authorList>
    </citation>
    <scope>NUCLEOTIDE SEQUENCE</scope>
    <source>
        <strain evidence="7">14324</strain>
    </source>
</reference>
<evidence type="ECO:0000313" key="7">
    <source>
        <dbReference type="EMBL" id="HIZ22861.1"/>
    </source>
</evidence>
<protein>
    <submittedName>
        <fullName evidence="7">AI-2E family transporter</fullName>
    </submittedName>
</protein>
<evidence type="ECO:0000256" key="2">
    <source>
        <dbReference type="ARBA" id="ARBA00009773"/>
    </source>
</evidence>
<keyword evidence="4 6" id="KW-1133">Transmembrane helix</keyword>
<feature type="transmembrane region" description="Helical" evidence="6">
    <location>
        <begin position="7"/>
        <end position="24"/>
    </location>
</feature>
<feature type="transmembrane region" description="Helical" evidence="6">
    <location>
        <begin position="270"/>
        <end position="286"/>
    </location>
</feature>
<comment type="subcellular location">
    <subcellularLocation>
        <location evidence="1">Membrane</location>
        <topology evidence="1">Multi-pass membrane protein</topology>
    </subcellularLocation>
</comment>
<dbReference type="GO" id="GO:0055085">
    <property type="term" value="P:transmembrane transport"/>
    <property type="evidence" value="ECO:0007669"/>
    <property type="project" value="TreeGrafter"/>
</dbReference>
<dbReference type="Proteomes" id="UP000824041">
    <property type="component" value="Unassembled WGS sequence"/>
</dbReference>
<evidence type="ECO:0000256" key="5">
    <source>
        <dbReference type="ARBA" id="ARBA00023136"/>
    </source>
</evidence>
<feature type="transmembrane region" description="Helical" evidence="6">
    <location>
        <begin position="208"/>
        <end position="229"/>
    </location>
</feature>
<comment type="caution">
    <text evidence="7">The sequence shown here is derived from an EMBL/GenBank/DDBJ whole genome shotgun (WGS) entry which is preliminary data.</text>
</comment>
<sequence>MDIEWKRRLMILGILAGVFLGYRYLLPVVFPFLAAWILAAWIYPAAVKIEKKLKIKRTVAGSVVLTGIFALAGGLLYWGAAEIFSQIKSAVSQYSAWEAQLGGFVENCCQMLEDFTGIKAVQSRRYVLTQVENIQAQMTAAVSPETLVKIFAGIKGALVALSGLVVIFISTILILGDMENLRKKIWDYPWLVGTRRVVRRLQKTTVTYLKAQGIIMLLVAAVCALGFWILKSPYFLILGILLGALDALPLIGTGMFLYPAAVVLFIKGNTFAAAGCVLLDVITSLLREFLEPRLLGGKLGISPISVLAAVYIGVFLFGAWGVILGPLAFSTVYEIGREWDIWD</sequence>
<evidence type="ECO:0000256" key="6">
    <source>
        <dbReference type="SAM" id="Phobius"/>
    </source>
</evidence>
<dbReference type="Pfam" id="PF01594">
    <property type="entry name" value="AI-2E_transport"/>
    <property type="match status" value="1"/>
</dbReference>
<evidence type="ECO:0000256" key="1">
    <source>
        <dbReference type="ARBA" id="ARBA00004141"/>
    </source>
</evidence>
<evidence type="ECO:0000256" key="3">
    <source>
        <dbReference type="ARBA" id="ARBA00022692"/>
    </source>
</evidence>
<gene>
    <name evidence="7" type="ORF">IAA21_08715</name>
</gene>
<feature type="transmembrane region" description="Helical" evidence="6">
    <location>
        <begin position="306"/>
        <end position="329"/>
    </location>
</feature>
<dbReference type="PANTHER" id="PTHR21716">
    <property type="entry name" value="TRANSMEMBRANE PROTEIN"/>
    <property type="match status" value="1"/>
</dbReference>
<evidence type="ECO:0000313" key="8">
    <source>
        <dbReference type="Proteomes" id="UP000824041"/>
    </source>
</evidence>
<feature type="transmembrane region" description="Helical" evidence="6">
    <location>
        <begin position="235"/>
        <end position="258"/>
    </location>
</feature>
<dbReference type="EMBL" id="DXBU01000119">
    <property type="protein sequence ID" value="HIZ22861.1"/>
    <property type="molecule type" value="Genomic_DNA"/>
</dbReference>
<dbReference type="PANTHER" id="PTHR21716:SF68">
    <property type="entry name" value="TRANSPORT PROTEIN YTVI-RELATED"/>
    <property type="match status" value="1"/>
</dbReference>
<comment type="similarity">
    <text evidence="2">Belongs to the autoinducer-2 exporter (AI-2E) (TC 2.A.86) family.</text>
</comment>
<proteinExistence type="inferred from homology"/>
<reference evidence="7" key="1">
    <citation type="journal article" date="2021" name="PeerJ">
        <title>Extensive microbial diversity within the chicken gut microbiome revealed by metagenomics and culture.</title>
        <authorList>
            <person name="Gilroy R."/>
            <person name="Ravi A."/>
            <person name="Getino M."/>
            <person name="Pursley I."/>
            <person name="Horton D.L."/>
            <person name="Alikhan N.F."/>
            <person name="Baker D."/>
            <person name="Gharbi K."/>
            <person name="Hall N."/>
            <person name="Watson M."/>
            <person name="Adriaenssens E.M."/>
            <person name="Foster-Nyarko E."/>
            <person name="Jarju S."/>
            <person name="Secka A."/>
            <person name="Antonio M."/>
            <person name="Oren A."/>
            <person name="Chaudhuri R.R."/>
            <person name="La Ragione R."/>
            <person name="Hildebrand F."/>
            <person name="Pallen M.J."/>
        </authorList>
    </citation>
    <scope>NUCLEOTIDE SEQUENCE</scope>
    <source>
        <strain evidence="7">14324</strain>
    </source>
</reference>
<dbReference type="InterPro" id="IPR002549">
    <property type="entry name" value="AI-2E-like"/>
</dbReference>
<feature type="transmembrane region" description="Helical" evidence="6">
    <location>
        <begin position="30"/>
        <end position="47"/>
    </location>
</feature>
<dbReference type="AlphaFoldDB" id="A0A9D2ITP3"/>
<keyword evidence="5 6" id="KW-0472">Membrane</keyword>
<dbReference type="GO" id="GO:0016020">
    <property type="term" value="C:membrane"/>
    <property type="evidence" value="ECO:0007669"/>
    <property type="project" value="UniProtKB-SubCell"/>
</dbReference>
<name>A0A9D2ITP3_9FIRM</name>
<feature type="transmembrane region" description="Helical" evidence="6">
    <location>
        <begin position="150"/>
        <end position="175"/>
    </location>
</feature>
<accession>A0A9D2ITP3</accession>
<evidence type="ECO:0000256" key="4">
    <source>
        <dbReference type="ARBA" id="ARBA00022989"/>
    </source>
</evidence>